<evidence type="ECO:0000313" key="3">
    <source>
        <dbReference type="Proteomes" id="UP001317629"/>
    </source>
</evidence>
<keyword evidence="1" id="KW-0732">Signal</keyword>
<accession>A0ABM8E971</accession>
<name>A0ABM8E971_9HYPH</name>
<evidence type="ECO:0008006" key="4">
    <source>
        <dbReference type="Google" id="ProtNLM"/>
    </source>
</evidence>
<evidence type="ECO:0000313" key="2">
    <source>
        <dbReference type="EMBL" id="BDV34539.1"/>
    </source>
</evidence>
<feature type="signal peptide" evidence="1">
    <location>
        <begin position="1"/>
        <end position="20"/>
    </location>
</feature>
<keyword evidence="3" id="KW-1185">Reference proteome</keyword>
<proteinExistence type="predicted"/>
<dbReference type="InterPro" id="IPR036034">
    <property type="entry name" value="PDZ_sf"/>
</dbReference>
<dbReference type="SUPFAM" id="SSF50156">
    <property type="entry name" value="PDZ domain-like"/>
    <property type="match status" value="1"/>
</dbReference>
<dbReference type="EMBL" id="AP027142">
    <property type="protein sequence ID" value="BDV34539.1"/>
    <property type="molecule type" value="Genomic_DNA"/>
</dbReference>
<organism evidence="2 3">
    <name type="scientific">Methylocystis iwaonis</name>
    <dbReference type="NCBI Taxonomy" id="2885079"/>
    <lineage>
        <taxon>Bacteria</taxon>
        <taxon>Pseudomonadati</taxon>
        <taxon>Pseudomonadota</taxon>
        <taxon>Alphaproteobacteria</taxon>
        <taxon>Hyphomicrobiales</taxon>
        <taxon>Methylocystaceae</taxon>
        <taxon>Methylocystis</taxon>
    </lineage>
</organism>
<dbReference type="Proteomes" id="UP001317629">
    <property type="component" value="Chromosome"/>
</dbReference>
<evidence type="ECO:0000256" key="1">
    <source>
        <dbReference type="SAM" id="SignalP"/>
    </source>
</evidence>
<reference evidence="2 3" key="1">
    <citation type="journal article" date="2023" name="Int. J. Syst. Evol. Microbiol.">
        <title>Methylocystis iwaonis sp. nov., a type II methane-oxidizing bacterium from surface soil of a rice paddy field in Japan, and emended description of the genus Methylocystis (ex Whittenbury et al. 1970) Bowman et al. 1993.</title>
        <authorList>
            <person name="Kaise H."/>
            <person name="Sawadogo J.B."/>
            <person name="Alam M.S."/>
            <person name="Ueno C."/>
            <person name="Dianou D."/>
            <person name="Shinjo R."/>
            <person name="Asakawa S."/>
        </authorList>
    </citation>
    <scope>NUCLEOTIDE SEQUENCE [LARGE SCALE GENOMIC DNA]</scope>
    <source>
        <strain evidence="2 3">SS37A-Re</strain>
    </source>
</reference>
<dbReference type="Gene3D" id="2.30.42.10">
    <property type="match status" value="1"/>
</dbReference>
<gene>
    <name evidence="2" type="ORF">SS37A_20680</name>
</gene>
<dbReference type="RefSeq" id="WP_281927739.1">
    <property type="nucleotide sequence ID" value="NZ_AP027142.1"/>
</dbReference>
<protein>
    <recommendedName>
        <fullName evidence="4">PDZ domain-containing protein</fullName>
    </recommendedName>
</protein>
<sequence length="410" mass="44028">MRIIVTSLVAALSIALSAAAAPAKKPPAPREGVAFILDAGRILLDVAFTTPDGQERKALAWFNMGMAAPVLTSDLYRELGLDRGAPLRLRIGERAFDARADQVKDGDGGVGVPTFDHLFAPRRVEAMLPARMFTDYVLRIDYGRRLFALDAPGAKGPEGPPVPIQLNAETGLAAVEAQIDGETRALVIDAGGGYSWMRGDIARNLLARHPDWLRAHGAVGAANANMVDFAFEKEGDVLRIPSVRLGDSVELSGLGFLGTAPVLGGFVESAFGDLFWDNWRKAAPAPVIGWLGANALRDFELTIDYPNRMSYWRRQKAPDAAELDQPAITLVRNGARYIIGGVAQPASRPQAPLGVEIGDELLTVDGVAARGASKENVLSALHGAPGERKRLTLERRGARVETNVEVESFR</sequence>
<feature type="chain" id="PRO_5047040673" description="PDZ domain-containing protein" evidence="1">
    <location>
        <begin position="21"/>
        <end position="410"/>
    </location>
</feature>